<feature type="site" description="Transition state stabilizer" evidence="8">
    <location>
        <position position="137"/>
    </location>
</feature>
<keyword evidence="6 8" id="KW-0414">Isoprene biosynthesis</keyword>
<comment type="caution">
    <text evidence="11">The sequence shown here is derived from an EMBL/GenBank/DDBJ whole genome shotgun (WGS) entry which is preliminary data.</text>
</comment>
<reference evidence="11 12" key="1">
    <citation type="journal article" date="2017" name="Arch. Microbiol.">
        <title>Mariprofundus micogutta sp. nov., a novel iron-oxidizing zetaproteobacterium isolated from a deep-sea hydrothermal field at the Bayonnaise knoll of the Izu-Ogasawara arc, and a description of Mariprofundales ord. nov. and Zetaproteobacteria classis nov.</title>
        <authorList>
            <person name="Makita H."/>
            <person name="Tanaka E."/>
            <person name="Mitsunobu S."/>
            <person name="Miyazaki M."/>
            <person name="Nunoura T."/>
            <person name="Uematsu K."/>
            <person name="Takaki Y."/>
            <person name="Nishi S."/>
            <person name="Shimamura S."/>
            <person name="Takai K."/>
        </authorList>
    </citation>
    <scope>NUCLEOTIDE SEQUENCE [LARGE SCALE GENOMIC DNA]</scope>
    <source>
        <strain evidence="11 12">ET2</strain>
    </source>
</reference>
<proteinExistence type="inferred from homology"/>
<comment type="subunit">
    <text evidence="8">Homotrimer.</text>
</comment>
<organism evidence="11 12">
    <name type="scientific">Mariprofundus micogutta</name>
    <dbReference type="NCBI Taxonomy" id="1921010"/>
    <lineage>
        <taxon>Bacteria</taxon>
        <taxon>Pseudomonadati</taxon>
        <taxon>Pseudomonadota</taxon>
        <taxon>Candidatius Mariprofundia</taxon>
        <taxon>Mariprofundales</taxon>
        <taxon>Mariprofundaceae</taxon>
        <taxon>Mariprofundus</taxon>
    </lineage>
</organism>
<dbReference type="HAMAP" id="MF_00107">
    <property type="entry name" value="IspF"/>
    <property type="match status" value="1"/>
</dbReference>
<feature type="binding site" evidence="8">
    <location>
        <position position="46"/>
    </location>
    <ligand>
        <name>a divalent metal cation</name>
        <dbReference type="ChEBI" id="CHEBI:60240"/>
    </ligand>
</feature>
<feature type="binding site" evidence="8">
    <location>
        <begin position="12"/>
        <end position="14"/>
    </location>
    <ligand>
        <name>4-CDP-2-C-methyl-D-erythritol 2-phosphate</name>
        <dbReference type="ChEBI" id="CHEBI:57919"/>
    </ligand>
</feature>
<evidence type="ECO:0000259" key="10">
    <source>
        <dbReference type="Pfam" id="PF02542"/>
    </source>
</evidence>
<dbReference type="Pfam" id="PF02542">
    <property type="entry name" value="YgbB"/>
    <property type="match status" value="1"/>
</dbReference>
<feature type="binding site" evidence="8">
    <location>
        <position position="146"/>
    </location>
    <ligand>
        <name>4-CDP-2-C-methyl-D-erythritol 2-phosphate</name>
        <dbReference type="ChEBI" id="CHEBI:57919"/>
    </ligand>
</feature>
<dbReference type="AlphaFoldDB" id="A0A1L8CPJ9"/>
<feature type="binding site" evidence="8">
    <location>
        <begin position="136"/>
        <end position="139"/>
    </location>
    <ligand>
        <name>4-CDP-2-C-methyl-D-erythritol 2-phosphate</name>
        <dbReference type="ChEBI" id="CHEBI:57919"/>
    </ligand>
</feature>
<evidence type="ECO:0000256" key="8">
    <source>
        <dbReference type="HAMAP-Rule" id="MF_00107"/>
    </source>
</evidence>
<name>A0A1L8CPJ9_9PROT</name>
<evidence type="ECO:0000256" key="1">
    <source>
        <dbReference type="ARBA" id="ARBA00000200"/>
    </source>
</evidence>
<evidence type="ECO:0000256" key="6">
    <source>
        <dbReference type="ARBA" id="ARBA00023229"/>
    </source>
</evidence>
<sequence>MKLNYRIGQGFDVHAFGENRKLILGGIEIPYDRGLVGHSDADVLTHALCDALLGAAGLNDIGFHYPDTDPQYKNADSTLFLSLTVGQLKRMGWAVGNVDITVIAQEPKIAPHIARIKSNLARILFVSENEVSVKATTTEWLGYVGRKEGIAAQAITMIARIHPYDG</sequence>
<feature type="domain" description="2-C-methyl-D-erythritol 2,4-cyclodiphosphate synthase" evidence="10">
    <location>
        <begin position="6"/>
        <end position="158"/>
    </location>
</feature>
<dbReference type="PROSITE" id="PS01350">
    <property type="entry name" value="ISPF"/>
    <property type="match status" value="1"/>
</dbReference>
<comment type="similarity">
    <text evidence="3 8 9">Belongs to the IspF family.</text>
</comment>
<evidence type="ECO:0000256" key="3">
    <source>
        <dbReference type="ARBA" id="ARBA00008480"/>
    </source>
</evidence>
<comment type="catalytic activity">
    <reaction evidence="1 8 9">
        <text>4-CDP-2-C-methyl-D-erythritol 2-phosphate = 2-C-methyl-D-erythritol 2,4-cyclic diphosphate + CMP</text>
        <dbReference type="Rhea" id="RHEA:23864"/>
        <dbReference type="ChEBI" id="CHEBI:57919"/>
        <dbReference type="ChEBI" id="CHEBI:58483"/>
        <dbReference type="ChEBI" id="CHEBI:60377"/>
        <dbReference type="EC" id="4.6.1.12"/>
    </reaction>
</comment>
<evidence type="ECO:0000313" key="11">
    <source>
        <dbReference type="EMBL" id="GAV20759.1"/>
    </source>
</evidence>
<dbReference type="NCBIfam" id="TIGR00151">
    <property type="entry name" value="ispF"/>
    <property type="match status" value="1"/>
</dbReference>
<feature type="binding site" evidence="8">
    <location>
        <position position="14"/>
    </location>
    <ligand>
        <name>a divalent metal cation</name>
        <dbReference type="ChEBI" id="CHEBI:60240"/>
    </ligand>
</feature>
<evidence type="ECO:0000256" key="9">
    <source>
        <dbReference type="RuleBase" id="RU004395"/>
    </source>
</evidence>
<dbReference type="GO" id="GO:0008685">
    <property type="term" value="F:2-C-methyl-D-erythritol 2,4-cyclodiphosphate synthase activity"/>
    <property type="evidence" value="ECO:0007669"/>
    <property type="project" value="UniProtKB-UniRule"/>
</dbReference>
<dbReference type="CDD" id="cd00554">
    <property type="entry name" value="MECDP_synthase"/>
    <property type="match status" value="1"/>
</dbReference>
<evidence type="ECO:0000256" key="2">
    <source>
        <dbReference type="ARBA" id="ARBA00004709"/>
    </source>
</evidence>
<dbReference type="STRING" id="1921010.MMIC_P1732"/>
<dbReference type="PANTHER" id="PTHR43181:SF1">
    <property type="entry name" value="2-C-METHYL-D-ERYTHRITOL 2,4-CYCLODIPHOSPHATE SYNTHASE, CHLOROPLASTIC"/>
    <property type="match status" value="1"/>
</dbReference>
<comment type="caution">
    <text evidence="8">Lacks conserved residue(s) required for the propagation of feature annotation.</text>
</comment>
<protein>
    <recommendedName>
        <fullName evidence="4 8">2-C-methyl-D-erythritol 2,4-cyclodiphosphate synthase</fullName>
        <shortName evidence="8">MECDP-synthase</shortName>
        <shortName evidence="8">MECPP-synthase</shortName>
        <shortName evidence="8">MECPS</shortName>
        <ecNumber evidence="4 8">4.6.1.12</ecNumber>
    </recommendedName>
</protein>
<comment type="cofactor">
    <cofactor evidence="8">
        <name>a divalent metal cation</name>
        <dbReference type="ChEBI" id="CHEBI:60240"/>
    </cofactor>
    <text evidence="8">Binds 1 divalent metal cation per subunit.</text>
</comment>
<keyword evidence="5 8" id="KW-0479">Metal-binding</keyword>
<feature type="binding site" evidence="8">
    <location>
        <begin position="38"/>
        <end position="39"/>
    </location>
    <ligand>
        <name>4-CDP-2-C-methyl-D-erythritol 2-phosphate</name>
        <dbReference type="ChEBI" id="CHEBI:57919"/>
    </ligand>
</feature>
<comment type="function">
    <text evidence="8">Involved in the biosynthesis of isopentenyl diphosphate (IPP) and dimethylallyl diphosphate (DMAPP), two major building blocks of isoprenoid compounds. Catalyzes the conversion of 4-diphosphocytidyl-2-C-methyl-D-erythritol 2-phosphate (CDP-ME2P) to 2-C-methyl-D-erythritol 2,4-cyclodiphosphate (ME-CPP) with a corresponding release of cytidine 5-monophosphate (CMP).</text>
</comment>
<dbReference type="EC" id="4.6.1.12" evidence="4 8"/>
<evidence type="ECO:0000256" key="7">
    <source>
        <dbReference type="ARBA" id="ARBA00023239"/>
    </source>
</evidence>
<dbReference type="InterPro" id="IPR020555">
    <property type="entry name" value="MECDP_synthase_CS"/>
</dbReference>
<dbReference type="InterPro" id="IPR036571">
    <property type="entry name" value="MECDP_synthase_sf"/>
</dbReference>
<dbReference type="GO" id="GO:0046872">
    <property type="term" value="F:metal ion binding"/>
    <property type="evidence" value="ECO:0007669"/>
    <property type="project" value="UniProtKB-KW"/>
</dbReference>
<dbReference type="PANTHER" id="PTHR43181">
    <property type="entry name" value="2-C-METHYL-D-ERYTHRITOL 2,4-CYCLODIPHOSPHATE SYNTHASE, CHLOROPLASTIC"/>
    <property type="match status" value="1"/>
</dbReference>
<evidence type="ECO:0000256" key="4">
    <source>
        <dbReference type="ARBA" id="ARBA00012579"/>
    </source>
</evidence>
<keyword evidence="12" id="KW-1185">Reference proteome</keyword>
<dbReference type="GO" id="GO:0016114">
    <property type="term" value="P:terpenoid biosynthetic process"/>
    <property type="evidence" value="ECO:0007669"/>
    <property type="project" value="InterPro"/>
</dbReference>
<feature type="binding site" evidence="8">
    <location>
        <begin position="60"/>
        <end position="62"/>
    </location>
    <ligand>
        <name>4-CDP-2-C-methyl-D-erythritol 2-phosphate</name>
        <dbReference type="ChEBI" id="CHEBI:57919"/>
    </ligand>
</feature>
<evidence type="ECO:0000313" key="12">
    <source>
        <dbReference type="Proteomes" id="UP000231632"/>
    </source>
</evidence>
<dbReference type="UniPathway" id="UPA00056">
    <property type="reaction ID" value="UER00095"/>
</dbReference>
<comment type="pathway">
    <text evidence="2 8">Isoprenoid biosynthesis; isopentenyl diphosphate biosynthesis via DXP pathway; isopentenyl diphosphate from 1-deoxy-D-xylulose 5-phosphate: step 4/6.</text>
</comment>
<dbReference type="FunFam" id="3.30.1330.50:FF:000001">
    <property type="entry name" value="2-C-methyl-D-erythritol 2,4-cyclodiphosphate synthase"/>
    <property type="match status" value="1"/>
</dbReference>
<dbReference type="SUPFAM" id="SSF69765">
    <property type="entry name" value="IpsF-like"/>
    <property type="match status" value="1"/>
</dbReference>
<gene>
    <name evidence="8" type="primary">ispF</name>
    <name evidence="11" type="ORF">MMIC_P1732</name>
</gene>
<dbReference type="Proteomes" id="UP000231632">
    <property type="component" value="Unassembled WGS sequence"/>
</dbReference>
<dbReference type="OrthoDB" id="9804336at2"/>
<feature type="site" description="Transition state stabilizer" evidence="8">
    <location>
        <position position="38"/>
    </location>
</feature>
<keyword evidence="7 8" id="KW-0456">Lyase</keyword>
<accession>A0A1L8CPJ9</accession>
<evidence type="ECO:0000256" key="5">
    <source>
        <dbReference type="ARBA" id="ARBA00022723"/>
    </source>
</evidence>
<dbReference type="RefSeq" id="WP_072660066.1">
    <property type="nucleotide sequence ID" value="NZ_BDFD01000015.1"/>
</dbReference>
<feature type="binding site" evidence="8">
    <location>
        <position position="12"/>
    </location>
    <ligand>
        <name>a divalent metal cation</name>
        <dbReference type="ChEBI" id="CHEBI:60240"/>
    </ligand>
</feature>
<dbReference type="EMBL" id="BDFD01000015">
    <property type="protein sequence ID" value="GAV20759.1"/>
    <property type="molecule type" value="Genomic_DNA"/>
</dbReference>
<dbReference type="InterPro" id="IPR003526">
    <property type="entry name" value="MECDP_synthase"/>
</dbReference>
<dbReference type="GO" id="GO:0019288">
    <property type="term" value="P:isopentenyl diphosphate biosynthetic process, methylerythritol 4-phosphate pathway"/>
    <property type="evidence" value="ECO:0007669"/>
    <property type="project" value="UniProtKB-UniRule"/>
</dbReference>
<dbReference type="Gene3D" id="3.30.1330.50">
    <property type="entry name" value="2-C-methyl-D-erythritol 2,4-cyclodiphosphate synthase"/>
    <property type="match status" value="1"/>
</dbReference>